<feature type="compositionally biased region" description="Basic and acidic residues" evidence="1">
    <location>
        <begin position="42"/>
        <end position="62"/>
    </location>
</feature>
<feature type="compositionally biased region" description="Basic and acidic residues" evidence="1">
    <location>
        <begin position="101"/>
        <end position="117"/>
    </location>
</feature>
<dbReference type="Proteomes" id="UP000193285">
    <property type="component" value="Unassembled WGS sequence"/>
</dbReference>
<feature type="region of interest" description="Disordered" evidence="1">
    <location>
        <begin position="1"/>
        <end position="29"/>
    </location>
</feature>
<name>A0A1X2AJ14_9MYCO</name>
<dbReference type="RefSeq" id="WP_085244210.1">
    <property type="nucleotide sequence ID" value="NZ_LQPN01000024.1"/>
</dbReference>
<evidence type="ECO:0000256" key="1">
    <source>
        <dbReference type="SAM" id="MobiDB-lite"/>
    </source>
</evidence>
<feature type="compositionally biased region" description="Low complexity" evidence="1">
    <location>
        <begin position="63"/>
        <end position="72"/>
    </location>
</feature>
<evidence type="ECO:0008006" key="4">
    <source>
        <dbReference type="Google" id="ProtNLM"/>
    </source>
</evidence>
<feature type="compositionally biased region" description="Low complexity" evidence="1">
    <location>
        <begin position="1"/>
        <end position="18"/>
    </location>
</feature>
<sequence length="217" mass="23393">MTTTETTTDTTPENETGTADTDAAPEDYDAILAGLEADRDQWKQRAEMAEQNVEDLRQRADAAEAAVAAAQANPGEPEPDPAADHSAQAENEPQNEPEGENQPKGRDGRYRERLREAEAERAALAETLAQTRRSIIDQHIASAGYKPEAFQELAIEDVINDAGVIDTDKLAAAVTARADTLGLARQSRRPQPDRLLGNGGDAASISDRQKWDAAFTG</sequence>
<feature type="region of interest" description="Disordered" evidence="1">
    <location>
        <begin position="184"/>
        <end position="208"/>
    </location>
</feature>
<gene>
    <name evidence="2" type="ORF">AWB90_05315</name>
</gene>
<feature type="region of interest" description="Disordered" evidence="1">
    <location>
        <begin position="42"/>
        <end position="117"/>
    </location>
</feature>
<accession>A0A1X2AJ14</accession>
<reference evidence="2 3" key="1">
    <citation type="journal article" date="2015" name="Emerg. Microbes Infect.">
        <title>Characterization of 17 strains belonging to the Mycobacterium simiae complex and description of Mycobacterium paraense sp. nov.</title>
        <authorList>
            <person name="Fusco da Costa A.R."/>
            <person name="Fedrizzi T."/>
            <person name="Lopes M.L."/>
            <person name="Pecorari M."/>
            <person name="Oliveira da Costa W.L."/>
            <person name="Giacobazzi E."/>
            <person name="da Costa Bahia J.R."/>
            <person name="De Sanctis V."/>
            <person name="Batista Lima K.V."/>
            <person name="Bertorelli R."/>
            <person name="Grottola A."/>
            <person name="Fabio A."/>
            <person name="Mariottini A."/>
            <person name="Ferretti P."/>
            <person name="Di Leva F."/>
            <person name="Fregni Serpini G."/>
            <person name="Tagliazucchi S."/>
            <person name="Rumpianesi F."/>
            <person name="Jousson O."/>
            <person name="Segata N."/>
            <person name="Tortoli E."/>
        </authorList>
    </citation>
    <scope>NUCLEOTIDE SEQUENCE [LARGE SCALE GENOMIC DNA]</scope>
    <source>
        <strain evidence="2 3">IEC33</strain>
    </source>
</reference>
<protein>
    <recommendedName>
        <fullName evidence="4">Phage capsid protein</fullName>
    </recommendedName>
</protein>
<proteinExistence type="predicted"/>
<comment type="caution">
    <text evidence="2">The sequence shown here is derived from an EMBL/GenBank/DDBJ whole genome shotgun (WGS) entry which is preliminary data.</text>
</comment>
<evidence type="ECO:0000313" key="2">
    <source>
        <dbReference type="EMBL" id="ORW51343.1"/>
    </source>
</evidence>
<evidence type="ECO:0000313" key="3">
    <source>
        <dbReference type="Proteomes" id="UP000193285"/>
    </source>
</evidence>
<dbReference type="EMBL" id="LQPN01000024">
    <property type="protein sequence ID" value="ORW51343.1"/>
    <property type="molecule type" value="Genomic_DNA"/>
</dbReference>
<organism evidence="2 3">
    <name type="scientific">Mycobacterium paraense</name>
    <dbReference type="NCBI Taxonomy" id="767916"/>
    <lineage>
        <taxon>Bacteria</taxon>
        <taxon>Bacillati</taxon>
        <taxon>Actinomycetota</taxon>
        <taxon>Actinomycetes</taxon>
        <taxon>Mycobacteriales</taxon>
        <taxon>Mycobacteriaceae</taxon>
        <taxon>Mycobacterium</taxon>
        <taxon>Mycobacterium simiae complex</taxon>
    </lineage>
</organism>
<dbReference type="AlphaFoldDB" id="A0A1X2AJ14"/>
<dbReference type="OrthoDB" id="10012066at2"/>